<dbReference type="Proteomes" id="UP000217199">
    <property type="component" value="Unassembled WGS sequence"/>
</dbReference>
<dbReference type="STRING" id="2282107.A0A286UTM5"/>
<organism evidence="3 4">
    <name type="scientific">Pyrrhoderma noxium</name>
    <dbReference type="NCBI Taxonomy" id="2282107"/>
    <lineage>
        <taxon>Eukaryota</taxon>
        <taxon>Fungi</taxon>
        <taxon>Dikarya</taxon>
        <taxon>Basidiomycota</taxon>
        <taxon>Agaricomycotina</taxon>
        <taxon>Agaricomycetes</taxon>
        <taxon>Hymenochaetales</taxon>
        <taxon>Hymenochaetaceae</taxon>
        <taxon>Pyrrhoderma</taxon>
    </lineage>
</organism>
<name>A0A286UTM5_9AGAM</name>
<dbReference type="InParanoid" id="A0A286UTM5"/>
<feature type="region of interest" description="Disordered" evidence="1">
    <location>
        <begin position="175"/>
        <end position="207"/>
    </location>
</feature>
<feature type="region of interest" description="Disordered" evidence="1">
    <location>
        <begin position="377"/>
        <end position="410"/>
    </location>
</feature>
<feature type="compositionally biased region" description="Acidic residues" evidence="1">
    <location>
        <begin position="197"/>
        <end position="206"/>
    </location>
</feature>
<feature type="region of interest" description="Disordered" evidence="1">
    <location>
        <begin position="510"/>
        <end position="533"/>
    </location>
</feature>
<feature type="domain" description="DNA replication regulator Sld3 C-terminal" evidence="2">
    <location>
        <begin position="117"/>
        <end position="400"/>
    </location>
</feature>
<accession>A0A286UTM5</accession>
<evidence type="ECO:0000313" key="3">
    <source>
        <dbReference type="EMBL" id="PAV22966.1"/>
    </source>
</evidence>
<proteinExistence type="predicted"/>
<dbReference type="AlphaFoldDB" id="A0A286UTM5"/>
<feature type="compositionally biased region" description="Polar residues" evidence="1">
    <location>
        <begin position="286"/>
        <end position="329"/>
    </location>
</feature>
<comment type="caution">
    <text evidence="3">The sequence shown here is derived from an EMBL/GenBank/DDBJ whole genome shotgun (WGS) entry which is preliminary data.</text>
</comment>
<evidence type="ECO:0000256" key="1">
    <source>
        <dbReference type="SAM" id="MobiDB-lite"/>
    </source>
</evidence>
<evidence type="ECO:0000259" key="2">
    <source>
        <dbReference type="Pfam" id="PF08639"/>
    </source>
</evidence>
<sequence length="632" mass="70689">MTLLPLLYTLDESCPVPWPISAEVQLHSDYPFVDIKEETEQEFVIRRYLETLWLPESLNPLTYFSNSLRRVSHDTTSESGTHPLHAYIEPLLLSARASSEKYRTELNQILIDGGGAGEQEEMMMWYAREYEKATPNEKEKESDEEKWRKVWFERLERREAMIQIVLLMLKLSLPGPKPESIPSSPTKRRKKKHSTNEEEEETEEDRLESYMDKLAVWQLTASMEDLVTNPGASSSKGNTKEERHWSQIFCEDVVEPLFKTELPSLCELLRSKIFPDSFFSEDESPIENSEGNTNSNPPKKNPCSKNISRKVSTTSIKRSDSISLSTRADSASKRASSLQRSRSRSLSVSLALDEESQRANIIQPKATLSREVSMSLVFKEKSKPTKQIPKEKPKESMKEKQDQPRREKGKNVGMTLVADTPVRRKRGDTAALGASQDTSSTLPALFARATGGGLVAGGRVLSPPQTSSPGEICIGETPIRVNRSSSGRPENLPRLELKVKHEEIDSSVKLDAPLSPLSPLSDPNEGTLLGTPTVCKTKARGRRQSSASLMSDGFKDEDVLIDGFSAESFSDLSSPDVLLLTSPTTRVSRKGGKRLLGTKNKGPRAGLAMDMDVFDLDELDFETPTKKRVKRV</sequence>
<feature type="region of interest" description="Disordered" evidence="1">
    <location>
        <begin position="282"/>
        <end position="348"/>
    </location>
</feature>
<reference evidence="3 4" key="1">
    <citation type="journal article" date="2017" name="Mol. Ecol.">
        <title>Comparative and population genomic landscape of Phellinus noxius: A hypervariable fungus causing root rot in trees.</title>
        <authorList>
            <person name="Chung C.L."/>
            <person name="Lee T.J."/>
            <person name="Akiba M."/>
            <person name="Lee H.H."/>
            <person name="Kuo T.H."/>
            <person name="Liu D."/>
            <person name="Ke H.M."/>
            <person name="Yokoi T."/>
            <person name="Roa M.B."/>
            <person name="Lu M.J."/>
            <person name="Chang Y.Y."/>
            <person name="Ann P.J."/>
            <person name="Tsai J.N."/>
            <person name="Chen C.Y."/>
            <person name="Tzean S.S."/>
            <person name="Ota Y."/>
            <person name="Hattori T."/>
            <person name="Sahashi N."/>
            <person name="Liou R.F."/>
            <person name="Kikuchi T."/>
            <person name="Tsai I.J."/>
        </authorList>
    </citation>
    <scope>NUCLEOTIDE SEQUENCE [LARGE SCALE GENOMIC DNA]</scope>
    <source>
        <strain evidence="3 4">FFPRI411160</strain>
    </source>
</reference>
<protein>
    <recommendedName>
        <fullName evidence="2">DNA replication regulator Sld3 C-terminal domain-containing protein</fullName>
    </recommendedName>
</protein>
<gene>
    <name evidence="3" type="ORF">PNOK_0003300</name>
</gene>
<feature type="compositionally biased region" description="Low complexity" evidence="1">
    <location>
        <begin position="333"/>
        <end position="348"/>
    </location>
</feature>
<dbReference type="InterPro" id="IPR013948">
    <property type="entry name" value="DNA_replication_reg_Sld3_C"/>
</dbReference>
<evidence type="ECO:0000313" key="4">
    <source>
        <dbReference type="Proteomes" id="UP000217199"/>
    </source>
</evidence>
<keyword evidence="4" id="KW-1185">Reference proteome</keyword>
<dbReference type="OrthoDB" id="3003917at2759"/>
<feature type="compositionally biased region" description="Basic and acidic residues" evidence="1">
    <location>
        <begin position="378"/>
        <end position="410"/>
    </location>
</feature>
<dbReference type="Pfam" id="PF08639">
    <property type="entry name" value="Sld3_STD"/>
    <property type="match status" value="1"/>
</dbReference>
<dbReference type="EMBL" id="NBII01000001">
    <property type="protein sequence ID" value="PAV22966.1"/>
    <property type="molecule type" value="Genomic_DNA"/>
</dbReference>
<dbReference type="Gene3D" id="1.20.58.2130">
    <property type="match status" value="1"/>
</dbReference>